<sequence>MVTHSNGNVDREVNIVTAKWVHHMLMMFPNALKASTQSLPSLESALGGASTSQNLSVDLIRLTLSTIMPKASYVGPSSAIFLSFIESPSPSSITPPLDVRRYISPSDTLTVRMHGADHMPNTIKSYESILIFRSSRSRIPSSARH</sequence>
<gene>
    <name evidence="1" type="ORF">Sradi_4933300</name>
</gene>
<evidence type="ECO:0000313" key="1">
    <source>
        <dbReference type="EMBL" id="KAL0329466.1"/>
    </source>
</evidence>
<organism evidence="1">
    <name type="scientific">Sesamum radiatum</name>
    <name type="common">Black benniseed</name>
    <dbReference type="NCBI Taxonomy" id="300843"/>
    <lineage>
        <taxon>Eukaryota</taxon>
        <taxon>Viridiplantae</taxon>
        <taxon>Streptophyta</taxon>
        <taxon>Embryophyta</taxon>
        <taxon>Tracheophyta</taxon>
        <taxon>Spermatophyta</taxon>
        <taxon>Magnoliopsida</taxon>
        <taxon>eudicotyledons</taxon>
        <taxon>Gunneridae</taxon>
        <taxon>Pentapetalae</taxon>
        <taxon>asterids</taxon>
        <taxon>lamiids</taxon>
        <taxon>Lamiales</taxon>
        <taxon>Pedaliaceae</taxon>
        <taxon>Sesamum</taxon>
    </lineage>
</organism>
<reference evidence="1" key="2">
    <citation type="journal article" date="2024" name="Plant">
        <title>Genomic evolution and insights into agronomic trait innovations of Sesamum species.</title>
        <authorList>
            <person name="Miao H."/>
            <person name="Wang L."/>
            <person name="Qu L."/>
            <person name="Liu H."/>
            <person name="Sun Y."/>
            <person name="Le M."/>
            <person name="Wang Q."/>
            <person name="Wei S."/>
            <person name="Zheng Y."/>
            <person name="Lin W."/>
            <person name="Duan Y."/>
            <person name="Cao H."/>
            <person name="Xiong S."/>
            <person name="Wang X."/>
            <person name="Wei L."/>
            <person name="Li C."/>
            <person name="Ma Q."/>
            <person name="Ju M."/>
            <person name="Zhao R."/>
            <person name="Li G."/>
            <person name="Mu C."/>
            <person name="Tian Q."/>
            <person name="Mei H."/>
            <person name="Zhang T."/>
            <person name="Gao T."/>
            <person name="Zhang H."/>
        </authorList>
    </citation>
    <scope>NUCLEOTIDE SEQUENCE</scope>
    <source>
        <strain evidence="1">G02</strain>
    </source>
</reference>
<comment type="caution">
    <text evidence="1">The sequence shown here is derived from an EMBL/GenBank/DDBJ whole genome shotgun (WGS) entry which is preliminary data.</text>
</comment>
<reference evidence="1" key="1">
    <citation type="submission" date="2020-06" db="EMBL/GenBank/DDBJ databases">
        <authorList>
            <person name="Li T."/>
            <person name="Hu X."/>
            <person name="Zhang T."/>
            <person name="Song X."/>
            <person name="Zhang H."/>
            <person name="Dai N."/>
            <person name="Sheng W."/>
            <person name="Hou X."/>
            <person name="Wei L."/>
        </authorList>
    </citation>
    <scope>NUCLEOTIDE SEQUENCE</scope>
    <source>
        <strain evidence="1">G02</strain>
        <tissue evidence="1">Leaf</tissue>
    </source>
</reference>
<name>A0AAW2MG11_SESRA</name>
<dbReference type="AlphaFoldDB" id="A0AAW2MG11"/>
<dbReference type="EMBL" id="JACGWJ010000022">
    <property type="protein sequence ID" value="KAL0329466.1"/>
    <property type="molecule type" value="Genomic_DNA"/>
</dbReference>
<protein>
    <submittedName>
        <fullName evidence="1">Uncharacterized protein</fullName>
    </submittedName>
</protein>
<accession>A0AAW2MG11</accession>
<proteinExistence type="predicted"/>